<sequence>MASMGDHADGDGTADTPRQRRNDTRPAKRRRYKSEQKAHIPVGRTTDDGDGDNPVTIDCLPNEIIAHILFLGSTDLHAQGAFVAATRSVSRHWHQVALVLWPRVGEHAYGRCLQLLKDVDPSTVRECYTKWQVVAAARRLAHQRPMEAGPDLVGVELRPYDYATAMDDAFYQSAGMDASQICAERCPGCRRAPPSCTCMCSVDCRQCDGGPLTNCDARFDQWLGDHIGGPRGEPECPHLASHYVDSDEDCARRRRDASHSPCARWRGRELSHWCAAADATKAKIYVGRCAQTLVTHALADADDIRRMSCAAVIRRAHRLHSTKTRLAERPPTATCACVRRQVAIFRGQGYTCDGRCISTSAEMATTLDLDHA</sequence>
<evidence type="ECO:0000313" key="2">
    <source>
        <dbReference type="EMBL" id="AJF97340.1"/>
    </source>
</evidence>
<dbReference type="KEGG" id="vg:23462257"/>
<proteinExistence type="predicted"/>
<accession>A0A0B5J6F9</accession>
<dbReference type="GeneID" id="23462257"/>
<feature type="compositionally biased region" description="Basic and acidic residues" evidence="1">
    <location>
        <begin position="17"/>
        <end position="26"/>
    </location>
</feature>
<reference evidence="2 3" key="1">
    <citation type="journal article" date="2015" name="Parasitol. Res.">
        <title>Viruses in close associations with free-living amoebae.</title>
        <authorList>
            <person name="Scheid P."/>
        </authorList>
    </citation>
    <scope>NUCLEOTIDE SEQUENCE [LARGE SCALE GENOMIC DNA]</scope>
    <source>
        <strain evidence="2">KlaHel</strain>
    </source>
</reference>
<protein>
    <recommendedName>
        <fullName evidence="4">F-box domain protein</fullName>
    </recommendedName>
</protein>
<dbReference type="EMBL" id="KP136319">
    <property type="protein sequence ID" value="AJF97340.1"/>
    <property type="molecule type" value="Genomic_DNA"/>
</dbReference>
<feature type="compositionally biased region" description="Basic and acidic residues" evidence="1">
    <location>
        <begin position="1"/>
        <end position="10"/>
    </location>
</feature>
<organism evidence="2 3">
    <name type="scientific">Pandoravirus inopinatum</name>
    <dbReference type="NCBI Taxonomy" id="1605721"/>
    <lineage>
        <taxon>Viruses</taxon>
        <taxon>Pandoravirus</taxon>
    </lineage>
</organism>
<feature type="region of interest" description="Disordered" evidence="1">
    <location>
        <begin position="1"/>
        <end position="54"/>
    </location>
</feature>
<dbReference type="Proteomes" id="UP000202511">
    <property type="component" value="Segment"/>
</dbReference>
<dbReference type="CDD" id="cd09917">
    <property type="entry name" value="F-box_SF"/>
    <property type="match status" value="1"/>
</dbReference>
<dbReference type="RefSeq" id="YP_009119575.1">
    <property type="nucleotide sequence ID" value="NC_026440.1"/>
</dbReference>
<evidence type="ECO:0000256" key="1">
    <source>
        <dbReference type="SAM" id="MobiDB-lite"/>
    </source>
</evidence>
<name>A0A0B5J6F9_9VIRU</name>
<dbReference type="OrthoDB" id="37338at10239"/>
<evidence type="ECO:0008006" key="4">
    <source>
        <dbReference type="Google" id="ProtNLM"/>
    </source>
</evidence>
<evidence type="ECO:0000313" key="3">
    <source>
        <dbReference type="Proteomes" id="UP000202511"/>
    </source>
</evidence>